<dbReference type="Gene3D" id="1.10.10.10">
    <property type="entry name" value="Winged helix-like DNA-binding domain superfamily/Winged helix DNA-binding domain"/>
    <property type="match status" value="1"/>
</dbReference>
<gene>
    <name evidence="7" type="ORF">F6X38_01465</name>
</gene>
<dbReference type="PANTHER" id="PTHR43133:SF25">
    <property type="entry name" value="RNA POLYMERASE SIGMA FACTOR RFAY-RELATED"/>
    <property type="match status" value="1"/>
</dbReference>
<comment type="similarity">
    <text evidence="1">Belongs to the sigma-70 factor family. ECF subfamily.</text>
</comment>
<dbReference type="InterPro" id="IPR039425">
    <property type="entry name" value="RNA_pol_sigma-70-like"/>
</dbReference>
<dbReference type="Proteomes" id="UP000432089">
    <property type="component" value="Unassembled WGS sequence"/>
</dbReference>
<protein>
    <submittedName>
        <fullName evidence="7">Sigma-70 family RNA polymerase sigma factor</fullName>
    </submittedName>
</protein>
<evidence type="ECO:0000256" key="1">
    <source>
        <dbReference type="ARBA" id="ARBA00010641"/>
    </source>
</evidence>
<name>A0A7V7PT44_9HYPH</name>
<feature type="domain" description="RNA polymerase sigma-70 region 2" evidence="5">
    <location>
        <begin position="21"/>
        <end position="77"/>
    </location>
</feature>
<dbReference type="InterPro" id="IPR013249">
    <property type="entry name" value="RNA_pol_sigma70_r4_t2"/>
</dbReference>
<dbReference type="GO" id="GO:0003677">
    <property type="term" value="F:DNA binding"/>
    <property type="evidence" value="ECO:0007669"/>
    <property type="project" value="InterPro"/>
</dbReference>
<reference evidence="7 8" key="1">
    <citation type="submission" date="2019-09" db="EMBL/GenBank/DDBJ databases">
        <title>YIM 132180 draft genome.</title>
        <authorList>
            <person name="Zhang K."/>
        </authorList>
    </citation>
    <scope>NUCLEOTIDE SEQUENCE [LARGE SCALE GENOMIC DNA]</scope>
    <source>
        <strain evidence="7 8">YIM 132180</strain>
    </source>
</reference>
<dbReference type="AlphaFoldDB" id="A0A7V7PT44"/>
<evidence type="ECO:0000256" key="3">
    <source>
        <dbReference type="ARBA" id="ARBA00023082"/>
    </source>
</evidence>
<keyword evidence="3" id="KW-0731">Sigma factor</keyword>
<evidence type="ECO:0000256" key="2">
    <source>
        <dbReference type="ARBA" id="ARBA00023015"/>
    </source>
</evidence>
<dbReference type="SUPFAM" id="SSF88946">
    <property type="entry name" value="Sigma2 domain of RNA polymerase sigma factors"/>
    <property type="match status" value="1"/>
</dbReference>
<dbReference type="GO" id="GO:0016987">
    <property type="term" value="F:sigma factor activity"/>
    <property type="evidence" value="ECO:0007669"/>
    <property type="project" value="UniProtKB-KW"/>
</dbReference>
<dbReference type="GO" id="GO:0006352">
    <property type="term" value="P:DNA-templated transcription initiation"/>
    <property type="evidence" value="ECO:0007669"/>
    <property type="project" value="InterPro"/>
</dbReference>
<feature type="domain" description="RNA polymerase sigma factor 70 region 4 type 2" evidence="6">
    <location>
        <begin position="120"/>
        <end position="171"/>
    </location>
</feature>
<sequence>MSADGRIRFDRLILPRFDDGFRLARWLTGNPTDAEDVMQEASLRAFLAIDRLVEHNVRAWFLTIVRNACYSWLEKHRPGITISSEQLQGYDQLVLERGGVSADPAPTPEEALIAREDAARLTAAIDGLPLAMKEVLVLREYHDLSYREIAEISGVPVGTVMSRLARARRHLLARFDGGGDAA</sequence>
<dbReference type="RefSeq" id="WP_150967748.1">
    <property type="nucleotide sequence ID" value="NZ_VZDO01000001.1"/>
</dbReference>
<dbReference type="CDD" id="cd06171">
    <property type="entry name" value="Sigma70_r4"/>
    <property type="match status" value="1"/>
</dbReference>
<evidence type="ECO:0000313" key="7">
    <source>
        <dbReference type="EMBL" id="KAB0682777.1"/>
    </source>
</evidence>
<dbReference type="InterPro" id="IPR007627">
    <property type="entry name" value="RNA_pol_sigma70_r2"/>
</dbReference>
<comment type="caution">
    <text evidence="7">The sequence shown here is derived from an EMBL/GenBank/DDBJ whole genome shotgun (WGS) entry which is preliminary data.</text>
</comment>
<proteinExistence type="inferred from homology"/>
<dbReference type="Gene3D" id="1.10.1740.10">
    <property type="match status" value="1"/>
</dbReference>
<dbReference type="NCBIfam" id="TIGR02937">
    <property type="entry name" value="sigma70-ECF"/>
    <property type="match status" value="1"/>
</dbReference>
<evidence type="ECO:0000259" key="6">
    <source>
        <dbReference type="Pfam" id="PF08281"/>
    </source>
</evidence>
<organism evidence="7 8">
    <name type="scientific">Plantimonas leprariae</name>
    <dbReference type="NCBI Taxonomy" id="2615207"/>
    <lineage>
        <taxon>Bacteria</taxon>
        <taxon>Pseudomonadati</taxon>
        <taxon>Pseudomonadota</taxon>
        <taxon>Alphaproteobacteria</taxon>
        <taxon>Hyphomicrobiales</taxon>
        <taxon>Aurantimonadaceae</taxon>
        <taxon>Plantimonas</taxon>
    </lineage>
</organism>
<keyword evidence="2" id="KW-0805">Transcription regulation</keyword>
<evidence type="ECO:0000256" key="4">
    <source>
        <dbReference type="ARBA" id="ARBA00023163"/>
    </source>
</evidence>
<accession>A0A7V7PT44</accession>
<dbReference type="PANTHER" id="PTHR43133">
    <property type="entry name" value="RNA POLYMERASE ECF-TYPE SIGMA FACTO"/>
    <property type="match status" value="1"/>
</dbReference>
<keyword evidence="8" id="KW-1185">Reference proteome</keyword>
<dbReference type="InterPro" id="IPR013324">
    <property type="entry name" value="RNA_pol_sigma_r3/r4-like"/>
</dbReference>
<dbReference type="InterPro" id="IPR013325">
    <property type="entry name" value="RNA_pol_sigma_r2"/>
</dbReference>
<keyword evidence="4" id="KW-0804">Transcription</keyword>
<dbReference type="EMBL" id="VZDO01000001">
    <property type="protein sequence ID" value="KAB0682777.1"/>
    <property type="molecule type" value="Genomic_DNA"/>
</dbReference>
<dbReference type="InterPro" id="IPR014284">
    <property type="entry name" value="RNA_pol_sigma-70_dom"/>
</dbReference>
<dbReference type="Pfam" id="PF04542">
    <property type="entry name" value="Sigma70_r2"/>
    <property type="match status" value="1"/>
</dbReference>
<evidence type="ECO:0000313" key="8">
    <source>
        <dbReference type="Proteomes" id="UP000432089"/>
    </source>
</evidence>
<evidence type="ECO:0000259" key="5">
    <source>
        <dbReference type="Pfam" id="PF04542"/>
    </source>
</evidence>
<dbReference type="Pfam" id="PF08281">
    <property type="entry name" value="Sigma70_r4_2"/>
    <property type="match status" value="1"/>
</dbReference>
<dbReference type="InterPro" id="IPR036388">
    <property type="entry name" value="WH-like_DNA-bd_sf"/>
</dbReference>
<dbReference type="SUPFAM" id="SSF88659">
    <property type="entry name" value="Sigma3 and sigma4 domains of RNA polymerase sigma factors"/>
    <property type="match status" value="1"/>
</dbReference>